<evidence type="ECO:0000259" key="6">
    <source>
        <dbReference type="PROSITE" id="PS01124"/>
    </source>
</evidence>
<dbReference type="PROSITE" id="PS01124">
    <property type="entry name" value="HTH_ARAC_FAMILY_2"/>
    <property type="match status" value="1"/>
</dbReference>
<dbReference type="SUPFAM" id="SSF46689">
    <property type="entry name" value="Homeodomain-like"/>
    <property type="match status" value="2"/>
</dbReference>
<dbReference type="InterPro" id="IPR003313">
    <property type="entry name" value="AraC-bd"/>
</dbReference>
<dbReference type="InterPro" id="IPR018062">
    <property type="entry name" value="HTH_AraC-typ_CS"/>
</dbReference>
<comment type="caution">
    <text evidence="7">The sequence shown here is derived from an EMBL/GenBank/DDBJ whole genome shotgun (WGS) entry which is preliminary data.</text>
</comment>
<dbReference type="InterPro" id="IPR014710">
    <property type="entry name" value="RmlC-like_jellyroll"/>
</dbReference>
<gene>
    <name evidence="7" type="ORF">ET33_17470</name>
</gene>
<dbReference type="PROSITE" id="PS00041">
    <property type="entry name" value="HTH_ARAC_FAMILY_1"/>
    <property type="match status" value="1"/>
</dbReference>
<keyword evidence="2" id="KW-0805">Transcription regulation</keyword>
<dbReference type="InterPro" id="IPR009057">
    <property type="entry name" value="Homeodomain-like_sf"/>
</dbReference>
<dbReference type="eggNOG" id="COG0662">
    <property type="taxonomic scope" value="Bacteria"/>
</dbReference>
<dbReference type="RefSeq" id="WP_036689165.1">
    <property type="nucleotide sequence ID" value="NZ_JNVM01000024.1"/>
</dbReference>
<keyword evidence="1" id="KW-0963">Cytoplasm</keyword>
<dbReference type="PRINTS" id="PR00032">
    <property type="entry name" value="HTHARAC"/>
</dbReference>
<dbReference type="eggNOG" id="COG2207">
    <property type="taxonomic scope" value="Bacteria"/>
</dbReference>
<dbReference type="Gene3D" id="1.10.10.60">
    <property type="entry name" value="Homeodomain-like"/>
    <property type="match status" value="2"/>
</dbReference>
<evidence type="ECO:0000256" key="1">
    <source>
        <dbReference type="ARBA" id="ARBA00022490"/>
    </source>
</evidence>
<accession>A0A081NXI4</accession>
<evidence type="ECO:0000256" key="5">
    <source>
        <dbReference type="ARBA" id="ARBA00023163"/>
    </source>
</evidence>
<keyword evidence="8" id="KW-1185">Reference proteome</keyword>
<keyword evidence="5" id="KW-0804">Transcription</keyword>
<organism evidence="7 8">
    <name type="scientific">Paenibacillus tyrfis</name>
    <dbReference type="NCBI Taxonomy" id="1501230"/>
    <lineage>
        <taxon>Bacteria</taxon>
        <taxon>Bacillati</taxon>
        <taxon>Bacillota</taxon>
        <taxon>Bacilli</taxon>
        <taxon>Bacillales</taxon>
        <taxon>Paenibacillaceae</taxon>
        <taxon>Paenibacillus</taxon>
    </lineage>
</organism>
<evidence type="ECO:0000256" key="2">
    <source>
        <dbReference type="ARBA" id="ARBA00023015"/>
    </source>
</evidence>
<dbReference type="InterPro" id="IPR018060">
    <property type="entry name" value="HTH_AraC"/>
</dbReference>
<dbReference type="InterPro" id="IPR020449">
    <property type="entry name" value="Tscrpt_reg_AraC-type_HTH"/>
</dbReference>
<dbReference type="OrthoDB" id="1975977at2"/>
<evidence type="ECO:0000313" key="8">
    <source>
        <dbReference type="Proteomes" id="UP000028123"/>
    </source>
</evidence>
<dbReference type="Pfam" id="PF12833">
    <property type="entry name" value="HTH_18"/>
    <property type="match status" value="1"/>
</dbReference>
<keyword evidence="3" id="KW-0238">DNA-binding</keyword>
<dbReference type="Pfam" id="PF02311">
    <property type="entry name" value="AraC_binding"/>
    <property type="match status" value="1"/>
</dbReference>
<dbReference type="InterPro" id="IPR037923">
    <property type="entry name" value="HTH-like"/>
</dbReference>
<sequence>MDRLFHFPNMTQTLQVTGCHFGIKPPGWRYPRHHHHLYELICCLEGESVHEINRNSLTLRQGDWLLIKSGIRHESAAAASSYYRFFNVHFDLDDAEVRSVLGIAPYAHIPSESASRGKLTFYVQELEEMMRQYAAPDTHGDTSWREELNPRFEDRLLLQSYTLLIVRDVLALIRERDAYAGQVSSKEATLFAIDVAHAIEERLAGSFHEEATISAVAEELHLSRSQCSKLFSKVYGLSPKQYVSRRRLSLAKELLVTTNLPMTEIAERLGFQSASHFSRQFRRWTGQAPSDYKPKHDGCS</sequence>
<protein>
    <submittedName>
        <fullName evidence="7">AraC family transcriptional regulator</fullName>
    </submittedName>
</protein>
<evidence type="ECO:0000313" key="7">
    <source>
        <dbReference type="EMBL" id="KEQ23157.1"/>
    </source>
</evidence>
<dbReference type="SUPFAM" id="SSF51215">
    <property type="entry name" value="Regulatory protein AraC"/>
    <property type="match status" value="1"/>
</dbReference>
<name>A0A081NXI4_9BACL</name>
<evidence type="ECO:0000256" key="3">
    <source>
        <dbReference type="ARBA" id="ARBA00023125"/>
    </source>
</evidence>
<evidence type="ECO:0000256" key="4">
    <source>
        <dbReference type="ARBA" id="ARBA00023159"/>
    </source>
</evidence>
<feature type="domain" description="HTH araC/xylS-type" evidence="6">
    <location>
        <begin position="193"/>
        <end position="295"/>
    </location>
</feature>
<dbReference type="SMART" id="SM00342">
    <property type="entry name" value="HTH_ARAC"/>
    <property type="match status" value="1"/>
</dbReference>
<reference evidence="7 8" key="1">
    <citation type="submission" date="2014-06" db="EMBL/GenBank/DDBJ databases">
        <title>Draft genome sequence of Paenibacillus sp. MSt1.</title>
        <authorList>
            <person name="Aw Y.K."/>
            <person name="Ong K.S."/>
            <person name="Gan H.M."/>
            <person name="Lee S.M."/>
        </authorList>
    </citation>
    <scope>NUCLEOTIDE SEQUENCE [LARGE SCALE GENOMIC DNA]</scope>
    <source>
        <strain evidence="7 8">MSt1</strain>
    </source>
</reference>
<dbReference type="AlphaFoldDB" id="A0A081NXI4"/>
<proteinExistence type="predicted"/>
<dbReference type="Proteomes" id="UP000028123">
    <property type="component" value="Unassembled WGS sequence"/>
</dbReference>
<dbReference type="PANTHER" id="PTHR46796">
    <property type="entry name" value="HTH-TYPE TRANSCRIPTIONAL ACTIVATOR RHAS-RELATED"/>
    <property type="match status" value="1"/>
</dbReference>
<dbReference type="Gene3D" id="2.60.120.10">
    <property type="entry name" value="Jelly Rolls"/>
    <property type="match status" value="1"/>
</dbReference>
<dbReference type="PANTHER" id="PTHR46796:SF13">
    <property type="entry name" value="HTH-TYPE TRANSCRIPTIONAL ACTIVATOR RHAS"/>
    <property type="match status" value="1"/>
</dbReference>
<dbReference type="InterPro" id="IPR050204">
    <property type="entry name" value="AraC_XylS_family_regulators"/>
</dbReference>
<dbReference type="GO" id="GO:0003700">
    <property type="term" value="F:DNA-binding transcription factor activity"/>
    <property type="evidence" value="ECO:0007669"/>
    <property type="project" value="InterPro"/>
</dbReference>
<keyword evidence="4" id="KW-0010">Activator</keyword>
<dbReference type="GO" id="GO:0043565">
    <property type="term" value="F:sequence-specific DNA binding"/>
    <property type="evidence" value="ECO:0007669"/>
    <property type="project" value="InterPro"/>
</dbReference>
<dbReference type="EMBL" id="JNVM01000024">
    <property type="protein sequence ID" value="KEQ23157.1"/>
    <property type="molecule type" value="Genomic_DNA"/>
</dbReference>